<gene>
    <name evidence="3" type="ORF">AVDCRST_MAG42-631</name>
</gene>
<dbReference type="AlphaFoldDB" id="A0A6J4HH64"/>
<evidence type="ECO:0000256" key="1">
    <source>
        <dbReference type="SAM" id="SignalP"/>
    </source>
</evidence>
<feature type="signal peptide" evidence="1">
    <location>
        <begin position="1"/>
        <end position="22"/>
    </location>
</feature>
<feature type="chain" id="PRO_5027119508" description="DinB-like domain-containing protein" evidence="1">
    <location>
        <begin position="23"/>
        <end position="213"/>
    </location>
</feature>
<name>A0A6J4HH64_9BACT</name>
<proteinExistence type="predicted"/>
<dbReference type="Gene3D" id="1.20.120.450">
    <property type="entry name" value="dinb family like domain"/>
    <property type="match status" value="1"/>
</dbReference>
<keyword evidence="1" id="KW-0732">Signal</keyword>
<evidence type="ECO:0000313" key="3">
    <source>
        <dbReference type="EMBL" id="CAA9222060.1"/>
    </source>
</evidence>
<accession>A0A6J4HH64</accession>
<evidence type="ECO:0000259" key="2">
    <source>
        <dbReference type="Pfam" id="PF12867"/>
    </source>
</evidence>
<feature type="domain" description="DinB-like" evidence="2">
    <location>
        <begin position="45"/>
        <end position="201"/>
    </location>
</feature>
<dbReference type="InterPro" id="IPR034660">
    <property type="entry name" value="DinB/YfiT-like"/>
</dbReference>
<sequence length="213" mass="23984">MRNTLLLATVGVLAVTALRAAAETKASAGTATLTEQERERGVSYLEETRREFLSAVAGLSEEQWKFKSAPERWSIAETAEHIAVSEGTIWQLVSEKLMKMPPTPDRRGETKAKDEIILNAVPDRSRTAQAPERLQPTGRWADRAELLKAFETTRAAELALLKETKEDMRSRFEEHPFLKTIDAYQWLLFNAAHGKRHTAQILEVKADPNFPKS</sequence>
<dbReference type="InterPro" id="IPR024775">
    <property type="entry name" value="DinB-like"/>
</dbReference>
<dbReference type="EMBL" id="CADCTA010000040">
    <property type="protein sequence ID" value="CAA9222060.1"/>
    <property type="molecule type" value="Genomic_DNA"/>
</dbReference>
<dbReference type="Pfam" id="PF12867">
    <property type="entry name" value="DinB_2"/>
    <property type="match status" value="1"/>
</dbReference>
<dbReference type="SUPFAM" id="SSF109854">
    <property type="entry name" value="DinB/YfiT-like putative metalloenzymes"/>
    <property type="match status" value="1"/>
</dbReference>
<organism evidence="3">
    <name type="scientific">uncultured Chthoniobacterales bacterium</name>
    <dbReference type="NCBI Taxonomy" id="1836801"/>
    <lineage>
        <taxon>Bacteria</taxon>
        <taxon>Pseudomonadati</taxon>
        <taxon>Verrucomicrobiota</taxon>
        <taxon>Spartobacteria</taxon>
        <taxon>Chthoniobacterales</taxon>
        <taxon>environmental samples</taxon>
    </lineage>
</organism>
<protein>
    <recommendedName>
        <fullName evidence="2">DinB-like domain-containing protein</fullName>
    </recommendedName>
</protein>
<reference evidence="3" key="1">
    <citation type="submission" date="2020-02" db="EMBL/GenBank/DDBJ databases">
        <authorList>
            <person name="Meier V. D."/>
        </authorList>
    </citation>
    <scope>NUCLEOTIDE SEQUENCE</scope>
    <source>
        <strain evidence="3">AVDCRST_MAG42</strain>
    </source>
</reference>